<proteinExistence type="predicted"/>
<evidence type="ECO:0000256" key="5">
    <source>
        <dbReference type="ARBA" id="ARBA00022833"/>
    </source>
</evidence>
<dbReference type="InParanoid" id="A0A674B1S4"/>
<feature type="domain" description="C2H2-type" evidence="10">
    <location>
        <begin position="348"/>
        <end position="375"/>
    </location>
</feature>
<sequence>MSNFIALQTQLASVMETLVHAAVAELGKLVEDSSVFVFSLELTQGHSEDEELSAKLQTESQNKMTDFATIMEVLGNEALGKIMKIVDDTKFLMDFESKSFKGHRGKKAKPQASILNILSVGGMAEEHSYGGTGKTAEQTVSMESADVEEVDTPESPLVLAVSVKDEHGQIDLGAIAESKHKASTCVLTVHKISPYHSINCHLRLYFFMAILFTDMFYACLTGAADDAFAGNSSSEHQYGMISDDPLVNPTDILLETLFAQKKLFICTECGKSFSTQSNLKSHQRLHTGEKPFVCMFCNKAFAHKQSCNDHIRTHTGEKPFICGVCGKCFGKQAHLKTHSIIHTGEKPYSCTVCGKSFNLAQNLSRHQQIHTGEKIFTCLLCGKGFTRAVTLKTHQLIHTGQKPFKCIQCEKSFRHAVNLKNHQRIHTGVRPFSCDLCGKTFRQSVNLKIHKRIHTGERPYICTECGKTFSQQSSLMSHGRTHSNERPFQCSFCEKRFNNANSLKLHQRIHTGEKPYSCEICGKTFSQGSHLRTHKRHVHAGGKQYICDKCGKRYSDKRNLKMHKCVYAST</sequence>
<dbReference type="FunFam" id="3.30.160.60:FF:002343">
    <property type="entry name" value="Zinc finger protein 33A"/>
    <property type="match status" value="2"/>
</dbReference>
<accession>A0A674B1S4</accession>
<dbReference type="InterPro" id="IPR013087">
    <property type="entry name" value="Znf_C2H2_type"/>
</dbReference>
<reference evidence="11" key="2">
    <citation type="submission" date="2025-09" db="UniProtKB">
        <authorList>
            <consortium name="Ensembl"/>
        </authorList>
    </citation>
    <scope>IDENTIFICATION</scope>
</reference>
<dbReference type="SUPFAM" id="SSF57667">
    <property type="entry name" value="beta-beta-alpha zinc fingers"/>
    <property type="match status" value="6"/>
</dbReference>
<dbReference type="FunFam" id="3.30.160.60:FF:001715">
    <property type="match status" value="1"/>
</dbReference>
<dbReference type="PROSITE" id="PS00028">
    <property type="entry name" value="ZINC_FINGER_C2H2_1"/>
    <property type="match status" value="10"/>
</dbReference>
<keyword evidence="3" id="KW-0677">Repeat</keyword>
<keyword evidence="12" id="KW-1185">Reference proteome</keyword>
<dbReference type="FunFam" id="3.30.160.60:FF:002281">
    <property type="match status" value="1"/>
</dbReference>
<evidence type="ECO:0000256" key="7">
    <source>
        <dbReference type="ARBA" id="ARBA00023163"/>
    </source>
</evidence>
<feature type="domain" description="C2H2-type" evidence="10">
    <location>
        <begin position="432"/>
        <end position="459"/>
    </location>
</feature>
<keyword evidence="4 9" id="KW-0863">Zinc-finger</keyword>
<feature type="domain" description="C2H2-type" evidence="10">
    <location>
        <begin position="404"/>
        <end position="431"/>
    </location>
</feature>
<dbReference type="GeneTree" id="ENSGT01150000286936"/>
<dbReference type="FunFam" id="3.30.160.60:FF:000710">
    <property type="entry name" value="Zinc finger protein 768"/>
    <property type="match status" value="1"/>
</dbReference>
<evidence type="ECO:0000256" key="4">
    <source>
        <dbReference type="ARBA" id="ARBA00022771"/>
    </source>
</evidence>
<dbReference type="PANTHER" id="PTHR47772:SF12">
    <property type="entry name" value="RB-ASSOCIATED KRAB ZINC FINGER-RELATED"/>
    <property type="match status" value="1"/>
</dbReference>
<dbReference type="GO" id="GO:0005634">
    <property type="term" value="C:nucleus"/>
    <property type="evidence" value="ECO:0007669"/>
    <property type="project" value="UniProtKB-SubCell"/>
</dbReference>
<evidence type="ECO:0000256" key="1">
    <source>
        <dbReference type="ARBA" id="ARBA00004123"/>
    </source>
</evidence>
<evidence type="ECO:0000256" key="8">
    <source>
        <dbReference type="ARBA" id="ARBA00023242"/>
    </source>
</evidence>
<dbReference type="FunFam" id="3.30.160.60:FF:000512">
    <property type="entry name" value="zinc finger protein 197 isoform X1"/>
    <property type="match status" value="1"/>
</dbReference>
<dbReference type="FunFam" id="3.30.160.60:FF:001290">
    <property type="entry name" value="Zinc finger 45-like"/>
    <property type="match status" value="1"/>
</dbReference>
<evidence type="ECO:0000256" key="3">
    <source>
        <dbReference type="ARBA" id="ARBA00022737"/>
    </source>
</evidence>
<feature type="domain" description="C2H2-type" evidence="10">
    <location>
        <begin position="292"/>
        <end position="319"/>
    </location>
</feature>
<keyword evidence="6" id="KW-0805">Transcription regulation</keyword>
<keyword evidence="5" id="KW-0862">Zinc</keyword>
<feature type="domain" description="C2H2-type" evidence="10">
    <location>
        <begin position="488"/>
        <end position="515"/>
    </location>
</feature>
<evidence type="ECO:0000313" key="11">
    <source>
        <dbReference type="Ensembl" id="ENSSTUP00000065388.1"/>
    </source>
</evidence>
<dbReference type="SMART" id="SM00355">
    <property type="entry name" value="ZnF_C2H2"/>
    <property type="match status" value="11"/>
</dbReference>
<dbReference type="PANTHER" id="PTHR47772">
    <property type="entry name" value="ZINC FINGER PROTEIN 200"/>
    <property type="match status" value="1"/>
</dbReference>
<dbReference type="FunFam" id="3.30.160.60:FF:000759">
    <property type="entry name" value="zinc finger protein 16"/>
    <property type="match status" value="1"/>
</dbReference>
<evidence type="ECO:0000256" key="6">
    <source>
        <dbReference type="ARBA" id="ARBA00023015"/>
    </source>
</evidence>
<keyword evidence="8" id="KW-0539">Nucleus</keyword>
<feature type="domain" description="C2H2-type" evidence="10">
    <location>
        <begin position="264"/>
        <end position="291"/>
    </location>
</feature>
<dbReference type="Ensembl" id="ENSSTUT00000069199.1">
    <property type="protein sequence ID" value="ENSSTUP00000065388.1"/>
    <property type="gene ID" value="ENSSTUG00000028497.1"/>
</dbReference>
<feature type="domain" description="C2H2-type" evidence="10">
    <location>
        <begin position="460"/>
        <end position="487"/>
    </location>
</feature>
<evidence type="ECO:0000313" key="12">
    <source>
        <dbReference type="Proteomes" id="UP000472277"/>
    </source>
</evidence>
<dbReference type="Proteomes" id="UP000472277">
    <property type="component" value="Chromosome 2"/>
</dbReference>
<dbReference type="InterPro" id="IPR050636">
    <property type="entry name" value="C2H2-ZF_domain-containing"/>
</dbReference>
<gene>
    <name evidence="11" type="primary">si:ch211-207i20.2</name>
</gene>
<protein>
    <submittedName>
        <fullName evidence="11">Zinc finger protein 501-like</fullName>
    </submittedName>
</protein>
<evidence type="ECO:0000259" key="10">
    <source>
        <dbReference type="PROSITE" id="PS50157"/>
    </source>
</evidence>
<organism evidence="11 12">
    <name type="scientific">Salmo trutta</name>
    <name type="common">Brown trout</name>
    <dbReference type="NCBI Taxonomy" id="8032"/>
    <lineage>
        <taxon>Eukaryota</taxon>
        <taxon>Metazoa</taxon>
        <taxon>Chordata</taxon>
        <taxon>Craniata</taxon>
        <taxon>Vertebrata</taxon>
        <taxon>Euteleostomi</taxon>
        <taxon>Actinopterygii</taxon>
        <taxon>Neopterygii</taxon>
        <taxon>Teleostei</taxon>
        <taxon>Protacanthopterygii</taxon>
        <taxon>Salmoniformes</taxon>
        <taxon>Salmonidae</taxon>
        <taxon>Salmoninae</taxon>
        <taxon>Salmo</taxon>
    </lineage>
</organism>
<name>A0A674B1S4_SALTR</name>
<dbReference type="GO" id="GO:0008270">
    <property type="term" value="F:zinc ion binding"/>
    <property type="evidence" value="ECO:0007669"/>
    <property type="project" value="UniProtKB-KW"/>
</dbReference>
<reference evidence="11" key="1">
    <citation type="submission" date="2025-08" db="UniProtKB">
        <authorList>
            <consortium name="Ensembl"/>
        </authorList>
    </citation>
    <scope>IDENTIFICATION</scope>
</reference>
<feature type="domain" description="C2H2-type" evidence="10">
    <location>
        <begin position="376"/>
        <end position="403"/>
    </location>
</feature>
<dbReference type="AlphaFoldDB" id="A0A674B1S4"/>
<feature type="domain" description="C2H2-type" evidence="10">
    <location>
        <begin position="545"/>
        <end position="570"/>
    </location>
</feature>
<dbReference type="Pfam" id="PF00096">
    <property type="entry name" value="zf-C2H2"/>
    <property type="match status" value="10"/>
</dbReference>
<dbReference type="FunFam" id="3.30.160.60:FF:000557">
    <property type="entry name" value="zinc finger and SCAN domain-containing protein 29"/>
    <property type="match status" value="1"/>
</dbReference>
<evidence type="ECO:0000256" key="9">
    <source>
        <dbReference type="PROSITE-ProRule" id="PRU00042"/>
    </source>
</evidence>
<keyword evidence="2" id="KW-0479">Metal-binding</keyword>
<feature type="domain" description="C2H2-type" evidence="10">
    <location>
        <begin position="320"/>
        <end position="347"/>
    </location>
</feature>
<dbReference type="OMA" id="EHSYGLR"/>
<keyword evidence="7" id="KW-0804">Transcription</keyword>
<dbReference type="FunFam" id="3.30.160.60:FF:000100">
    <property type="entry name" value="Zinc finger 45-like"/>
    <property type="match status" value="1"/>
</dbReference>
<evidence type="ECO:0000256" key="2">
    <source>
        <dbReference type="ARBA" id="ARBA00022723"/>
    </source>
</evidence>
<dbReference type="Gene3D" id="3.30.160.60">
    <property type="entry name" value="Classic Zinc Finger"/>
    <property type="match status" value="11"/>
</dbReference>
<feature type="domain" description="C2H2-type" evidence="10">
    <location>
        <begin position="516"/>
        <end position="544"/>
    </location>
</feature>
<dbReference type="PROSITE" id="PS50157">
    <property type="entry name" value="ZINC_FINGER_C2H2_2"/>
    <property type="match status" value="11"/>
</dbReference>
<dbReference type="InterPro" id="IPR036236">
    <property type="entry name" value="Znf_C2H2_sf"/>
</dbReference>
<comment type="subcellular location">
    <subcellularLocation>
        <location evidence="1">Nucleus</location>
    </subcellularLocation>
</comment>